<name>A0A9P3H7G6_9FUNG</name>
<organism evidence="3 4">
    <name type="scientific">Entomortierella parvispora</name>
    <dbReference type="NCBI Taxonomy" id="205924"/>
    <lineage>
        <taxon>Eukaryota</taxon>
        <taxon>Fungi</taxon>
        <taxon>Fungi incertae sedis</taxon>
        <taxon>Mucoromycota</taxon>
        <taxon>Mortierellomycotina</taxon>
        <taxon>Mortierellomycetes</taxon>
        <taxon>Mortierellales</taxon>
        <taxon>Mortierellaceae</taxon>
        <taxon>Entomortierella</taxon>
    </lineage>
</organism>
<dbReference type="PANTHER" id="PTHR47679:SF2">
    <property type="entry name" value="C-TERMINAL OF ROC (COR) DOMAIN-CONTAINING PROTEIN"/>
    <property type="match status" value="1"/>
</dbReference>
<dbReference type="PANTHER" id="PTHR47679">
    <property type="entry name" value="PROTEIN TORNADO 1"/>
    <property type="match status" value="1"/>
</dbReference>
<gene>
    <name evidence="3" type="ORF">EMPS_03876</name>
</gene>
<dbReference type="EMBL" id="BQFW01000005">
    <property type="protein sequence ID" value="GJJ71526.1"/>
    <property type="molecule type" value="Genomic_DNA"/>
</dbReference>
<evidence type="ECO:0000256" key="2">
    <source>
        <dbReference type="SAM" id="MobiDB-lite"/>
    </source>
</evidence>
<keyword evidence="4" id="KW-1185">Reference proteome</keyword>
<dbReference type="OrthoDB" id="546350at2759"/>
<reference evidence="3" key="1">
    <citation type="submission" date="2021-11" db="EMBL/GenBank/DDBJ databases">
        <authorList>
            <person name="Herlambang A."/>
            <person name="Guo Y."/>
            <person name="Takashima Y."/>
            <person name="Nishizawa T."/>
        </authorList>
    </citation>
    <scope>NUCLEOTIDE SEQUENCE</scope>
    <source>
        <strain evidence="3">E1425</strain>
    </source>
</reference>
<reference evidence="3" key="2">
    <citation type="journal article" date="2022" name="Microbiol. Resour. Announc.">
        <title>Whole-Genome Sequence of Entomortierella parvispora E1425, a Mucoromycotan Fungus Associated with Burkholderiaceae-Related Endosymbiotic Bacteria.</title>
        <authorList>
            <person name="Herlambang A."/>
            <person name="Guo Y."/>
            <person name="Takashima Y."/>
            <person name="Narisawa K."/>
            <person name="Ohta H."/>
            <person name="Nishizawa T."/>
        </authorList>
    </citation>
    <scope>NUCLEOTIDE SEQUENCE</scope>
    <source>
        <strain evidence="3">E1425</strain>
    </source>
</reference>
<feature type="region of interest" description="Disordered" evidence="2">
    <location>
        <begin position="93"/>
        <end position="126"/>
    </location>
</feature>
<comment type="caution">
    <text evidence="3">The sequence shown here is derived from an EMBL/GenBank/DDBJ whole genome shotgun (WGS) entry which is preliminary data.</text>
</comment>
<evidence type="ECO:0000313" key="4">
    <source>
        <dbReference type="Proteomes" id="UP000827284"/>
    </source>
</evidence>
<feature type="compositionally biased region" description="Polar residues" evidence="2">
    <location>
        <begin position="148"/>
        <end position="168"/>
    </location>
</feature>
<dbReference type="AlphaFoldDB" id="A0A9P3H7G6"/>
<evidence type="ECO:0000256" key="1">
    <source>
        <dbReference type="SAM" id="Coils"/>
    </source>
</evidence>
<accession>A0A9P3H7G6</accession>
<feature type="region of interest" description="Disordered" evidence="2">
    <location>
        <begin position="148"/>
        <end position="194"/>
    </location>
</feature>
<sequence length="1183" mass="132626">MKKLPNARIFQAVQHSASQEQHNISTVTDPVTGDQVVLWDDVLLVFEDARFARDHVATIPFLRGDNFQELVPRRIAHYPDTVLEIVLKGETSRQSSASSSSIAERPAVPVRSPDRSSGTSSSVGGSNVYSARPAICCQHENNEIPFTSGSAGSMQCTEEITSSPTQHTESLRTPPSSPPGYTSSNHSHHRHEEEEHLPIYTTTVAPPSARAVETQSSSRFKHDKSWHGLVASAVFFNKLQISDSALDSDNSQDAKALGQFQEDLNPKAQQSLIYILQLYDRHFQALQGGQIAQAKGIKEDMNRHYEDLKSEMEKNGVLSAQLLEMQTRMTKMQTEMSKAQQQMLDMQQLTLDRLANMQTKIKALLTQTYELHEYPIPRLFIVLPKVVRRRDKIMSPFTDQFRLYFLCECGKHTTKDGVKAIDQVHMAKHEGYDIDRPTAFFQKYGPYVLAMMQMLKIGISVAGVIVPQLAHFEITETLDKAQKALGFSEENINFLVDHTISYIEGQNRNDNGGITMDLGDNSETQNFDQLEALEGVELGQLQSFLTASDKGRVLGNLYRTVTDDGHVKWVCRDHFRANYRESAQKSFLRIVQENGGSFDEDLGSLTIILSSRTVAKVFYAALAEARGVNELDIYLSWEVSMDDLRTFATALINSKVVSLTFQCFSASSSFADIANRNRRFTPLIQMLANGRLQSVRFRGDLPLFDRVEMSSILPAPRLRLLRLRFPTIPTASGLDALCRTLQRCIGLKNLELHFPRAFEGQLLASFIERLLLSGNHLEHLTVSSWEWANLCLFERQVKLLKRTHAGGENGFRLQTLILIEPSAHESQWRLTFGVDVSATEVATLGKTDTPQYLLQSSILRSKGHLLEAMDIMHVEIGPLLVRLIKTQVDKNNGLSNLKSVRVSTTGMEVATIDPLWSIIERSLQLEVFQLIMAKHWDGAGSLTNQVFDRFAPIATEIQLQGDLSWIGETMDRRFLPKMTSLCWKPRGSLVANWDEEASGAYASLHRSKNSDQGATERELATDSLSRLLKLIATPDSLSPSSSSSSSLPTACNTQIAPLRSLEFYPADFEMSEWERLFQVLDFSTLEYLGLANSNFSEKHFELLLDSIENSTACRGGVDGSNVVALKQLDIVGSTLGSDSPEGLQERLWARAPKAELVEEFKRIQTEDRFGAFARLETEWTSPW</sequence>
<feature type="compositionally biased region" description="Low complexity" evidence="2">
    <location>
        <begin position="115"/>
        <end position="126"/>
    </location>
</feature>
<keyword evidence="1" id="KW-0175">Coiled coil</keyword>
<dbReference type="Proteomes" id="UP000827284">
    <property type="component" value="Unassembled WGS sequence"/>
</dbReference>
<evidence type="ECO:0000313" key="3">
    <source>
        <dbReference type="EMBL" id="GJJ71526.1"/>
    </source>
</evidence>
<dbReference type="SUPFAM" id="SSF52047">
    <property type="entry name" value="RNI-like"/>
    <property type="match status" value="1"/>
</dbReference>
<protein>
    <submittedName>
        <fullName evidence="3">Uncharacterized protein</fullName>
    </submittedName>
</protein>
<feature type="coiled-coil region" evidence="1">
    <location>
        <begin position="291"/>
        <end position="349"/>
    </location>
</feature>
<proteinExistence type="predicted"/>